<feature type="transmembrane region" description="Helical" evidence="3">
    <location>
        <begin position="137"/>
        <end position="158"/>
    </location>
</feature>
<evidence type="ECO:0000256" key="2">
    <source>
        <dbReference type="ARBA" id="ARBA00006727"/>
    </source>
</evidence>
<feature type="transmembrane region" description="Helical" evidence="3">
    <location>
        <begin position="397"/>
        <end position="419"/>
    </location>
</feature>
<feature type="domain" description="Major facilitator superfamily (MFS) profile" evidence="4">
    <location>
        <begin position="237"/>
        <end position="430"/>
    </location>
</feature>
<protein>
    <submittedName>
        <fullName evidence="5">Putative transporter ESBP6</fullName>
    </submittedName>
</protein>
<dbReference type="AlphaFoldDB" id="A0A1R0GZ54"/>
<dbReference type="InterPro" id="IPR036259">
    <property type="entry name" value="MFS_trans_sf"/>
</dbReference>
<keyword evidence="3" id="KW-0812">Transmembrane</keyword>
<organism evidence="5 6">
    <name type="scientific">Smittium mucronatum</name>
    <dbReference type="NCBI Taxonomy" id="133383"/>
    <lineage>
        <taxon>Eukaryota</taxon>
        <taxon>Fungi</taxon>
        <taxon>Fungi incertae sedis</taxon>
        <taxon>Zoopagomycota</taxon>
        <taxon>Kickxellomycotina</taxon>
        <taxon>Harpellomycetes</taxon>
        <taxon>Harpellales</taxon>
        <taxon>Legeriomycetaceae</taxon>
        <taxon>Smittium</taxon>
    </lineage>
</organism>
<name>A0A1R0GZ54_9FUNG</name>
<accession>A0A1R0GZ54</accession>
<dbReference type="PANTHER" id="PTHR11360:SF284">
    <property type="entry name" value="EG:103B4.3 PROTEIN-RELATED"/>
    <property type="match status" value="1"/>
</dbReference>
<dbReference type="GO" id="GO:0016020">
    <property type="term" value="C:membrane"/>
    <property type="evidence" value="ECO:0007669"/>
    <property type="project" value="UniProtKB-SubCell"/>
</dbReference>
<dbReference type="Gene3D" id="1.20.1250.20">
    <property type="entry name" value="MFS general substrate transporter like domains"/>
    <property type="match status" value="2"/>
</dbReference>
<keyword evidence="6" id="KW-1185">Reference proteome</keyword>
<comment type="similarity">
    <text evidence="2">Belongs to the major facilitator superfamily. Monocarboxylate porter (TC 2.A.1.13) family.</text>
</comment>
<dbReference type="InterPro" id="IPR011701">
    <property type="entry name" value="MFS"/>
</dbReference>
<evidence type="ECO:0000313" key="6">
    <source>
        <dbReference type="Proteomes" id="UP000187455"/>
    </source>
</evidence>
<dbReference type="OrthoDB" id="6499973at2759"/>
<feature type="transmembrane region" description="Helical" evidence="3">
    <location>
        <begin position="107"/>
        <end position="125"/>
    </location>
</feature>
<feature type="transmembrane region" description="Helical" evidence="3">
    <location>
        <begin position="303"/>
        <end position="322"/>
    </location>
</feature>
<dbReference type="EMBL" id="LSSL01001846">
    <property type="protein sequence ID" value="OLY82157.1"/>
    <property type="molecule type" value="Genomic_DNA"/>
</dbReference>
<evidence type="ECO:0000256" key="1">
    <source>
        <dbReference type="ARBA" id="ARBA00004141"/>
    </source>
</evidence>
<evidence type="ECO:0000259" key="4">
    <source>
        <dbReference type="PROSITE" id="PS50850"/>
    </source>
</evidence>
<feature type="transmembrane region" description="Helical" evidence="3">
    <location>
        <begin position="328"/>
        <end position="354"/>
    </location>
</feature>
<feature type="transmembrane region" description="Helical" evidence="3">
    <location>
        <begin position="195"/>
        <end position="215"/>
    </location>
</feature>
<feature type="transmembrane region" description="Helical" evidence="3">
    <location>
        <begin position="37"/>
        <end position="64"/>
    </location>
</feature>
<dbReference type="SUPFAM" id="SSF103473">
    <property type="entry name" value="MFS general substrate transporter"/>
    <property type="match status" value="1"/>
</dbReference>
<evidence type="ECO:0000313" key="5">
    <source>
        <dbReference type="EMBL" id="OLY82157.1"/>
    </source>
</evidence>
<dbReference type="Pfam" id="PF07690">
    <property type="entry name" value="MFS_1"/>
    <property type="match status" value="1"/>
</dbReference>
<dbReference type="Proteomes" id="UP000187455">
    <property type="component" value="Unassembled WGS sequence"/>
</dbReference>
<keyword evidence="3" id="KW-0472">Membrane</keyword>
<comment type="caution">
    <text evidence="5">The sequence shown here is derived from an EMBL/GenBank/DDBJ whole genome shotgun (WGS) entry which is preliminary data.</text>
</comment>
<feature type="transmembrane region" description="Helical" evidence="3">
    <location>
        <begin position="76"/>
        <end position="95"/>
    </location>
</feature>
<dbReference type="GO" id="GO:0022857">
    <property type="term" value="F:transmembrane transporter activity"/>
    <property type="evidence" value="ECO:0007669"/>
    <property type="project" value="InterPro"/>
</dbReference>
<dbReference type="InterPro" id="IPR050327">
    <property type="entry name" value="Proton-linked_MCT"/>
</dbReference>
<dbReference type="PANTHER" id="PTHR11360">
    <property type="entry name" value="MONOCARBOXYLATE TRANSPORTER"/>
    <property type="match status" value="1"/>
</dbReference>
<reference evidence="5 6" key="1">
    <citation type="journal article" date="2016" name="Mol. Biol. Evol.">
        <title>Genome-Wide Survey of Gut Fungi (Harpellales) Reveals the First Horizontally Transferred Ubiquitin Gene from a Mosquito Host.</title>
        <authorList>
            <person name="Wang Y."/>
            <person name="White M.M."/>
            <person name="Kvist S."/>
            <person name="Moncalvo J.M."/>
        </authorList>
    </citation>
    <scope>NUCLEOTIDE SEQUENCE [LARGE SCALE GENOMIC DNA]</scope>
    <source>
        <strain evidence="5 6">ALG-7-W6</strain>
    </source>
</reference>
<comment type="subcellular location">
    <subcellularLocation>
        <location evidence="1">Membrane</location>
        <topology evidence="1">Multi-pass membrane protein</topology>
    </subcellularLocation>
</comment>
<gene>
    <name evidence="5" type="ORF">AYI68_g3728</name>
</gene>
<feature type="transmembrane region" description="Helical" evidence="3">
    <location>
        <begin position="165"/>
        <end position="189"/>
    </location>
</feature>
<feature type="transmembrane region" description="Helical" evidence="3">
    <location>
        <begin position="272"/>
        <end position="291"/>
    </location>
</feature>
<dbReference type="InterPro" id="IPR020846">
    <property type="entry name" value="MFS_dom"/>
</dbReference>
<feature type="transmembrane region" description="Helical" evidence="3">
    <location>
        <begin position="236"/>
        <end position="260"/>
    </location>
</feature>
<keyword evidence="3" id="KW-1133">Transmembrane helix</keyword>
<dbReference type="PROSITE" id="PS50850">
    <property type="entry name" value="MFS"/>
    <property type="match status" value="1"/>
</dbReference>
<sequence>MEDTLTKRIEGKEDVESIAVSETNTELDQKMDSKMSWLICGCAFFSVLISQGINNSFGIYQVYYTSVVFKTAEPSLISWIGTTTTAFMLFTGILSNELVSIIGIRNVAWLGGLFTFAGLFSASFVDSVRALIGTQGVLLGIGSGLVYSCSISITAMWFNKHIGIALGIVTSSSGIGGIVISRIIYAIINNLGYRWALRITSFIGIFIISVSSLAYKTPVTVSKTGSIVDFSCLKSPLFILICTTGFIGNLGFVVPVYFLPSAALQIGASDSYASNLVTIFNVGYFVGSIINGRIADILGPTNMFGVCTFLIGLFTLVFWVLYKTLATLAITAFFYGFFIAGFISLCIASIARYFPNNRIIAINGMYLFINGLSLIAGNFLVSLFLDNLGHGTNFKWVSMFSSIAQMVASLFIIPAIFYIRHHYKIDSWIL</sequence>
<proteinExistence type="inferred from homology"/>
<feature type="transmembrane region" description="Helical" evidence="3">
    <location>
        <begin position="366"/>
        <end position="385"/>
    </location>
</feature>
<evidence type="ECO:0000256" key="3">
    <source>
        <dbReference type="SAM" id="Phobius"/>
    </source>
</evidence>